<sequence length="151" mass="16472">MGSTFDGRDLFAPTAARLALGAPPGSIGRPHRFHRLQLPQAERCPGGARGEIVHIDRFGNLITNVPSDWIPVGSTQLSVRWGRRRARALPWAITYEHLPRQALGAVPSSFGLVEVARREGRASAVGPSRIGMPIEMRWPRAVSVRPASVRA</sequence>
<evidence type="ECO:0000313" key="4">
    <source>
        <dbReference type="EMBL" id="EQD72663.1"/>
    </source>
</evidence>
<gene>
    <name evidence="4" type="ORF">B1B_03632</name>
</gene>
<dbReference type="Gene3D" id="2.40.30.90">
    <property type="entry name" value="Bacterial fluorinating enzyme like"/>
    <property type="match status" value="1"/>
</dbReference>
<dbReference type="EMBL" id="AUZY01002243">
    <property type="protein sequence ID" value="EQD72663.1"/>
    <property type="molecule type" value="Genomic_DNA"/>
</dbReference>
<protein>
    <recommendedName>
        <fullName evidence="3">S-adenosyl-l-methionine hydroxide adenosyltransferase C-terminal domain-containing protein</fullName>
    </recommendedName>
</protein>
<accession>T1BVP9</accession>
<dbReference type="SUPFAM" id="SSF102522">
    <property type="entry name" value="Bacterial fluorinating enzyme, N-terminal domain"/>
    <property type="match status" value="1"/>
</dbReference>
<dbReference type="SUPFAM" id="SSF101852">
    <property type="entry name" value="Bacterial fluorinating enzyme, C-terminal domain"/>
    <property type="match status" value="1"/>
</dbReference>
<name>T1BVP9_9ZZZZ</name>
<comment type="similarity">
    <text evidence="2">Belongs to the SAM hydrolase / SAM-dependent halogenase family.</text>
</comment>
<organism evidence="4">
    <name type="scientific">mine drainage metagenome</name>
    <dbReference type="NCBI Taxonomy" id="410659"/>
    <lineage>
        <taxon>unclassified sequences</taxon>
        <taxon>metagenomes</taxon>
        <taxon>ecological metagenomes</taxon>
    </lineage>
</organism>
<feature type="domain" description="S-adenosyl-l-methionine hydroxide adenosyltransferase C-terminal" evidence="3">
    <location>
        <begin position="50"/>
        <end position="132"/>
    </location>
</feature>
<dbReference type="InterPro" id="IPR023227">
    <property type="entry name" value="SAM_OH_AdoTrfase_C_sf"/>
</dbReference>
<reference evidence="4" key="2">
    <citation type="journal article" date="2014" name="ISME J.">
        <title>Microbial stratification in low pH oxic and suboxic macroscopic growths along an acid mine drainage.</title>
        <authorList>
            <person name="Mendez-Garcia C."/>
            <person name="Mesa V."/>
            <person name="Sprenger R.R."/>
            <person name="Richter M."/>
            <person name="Diez M.S."/>
            <person name="Solano J."/>
            <person name="Bargiela R."/>
            <person name="Golyshina O.V."/>
            <person name="Manteca A."/>
            <person name="Ramos J.L."/>
            <person name="Gallego J.R."/>
            <person name="Llorente I."/>
            <person name="Martins Dos Santos V.A."/>
            <person name="Jensen O.N."/>
            <person name="Pelaez A.I."/>
            <person name="Sanchez J."/>
            <person name="Ferrer M."/>
        </authorList>
    </citation>
    <scope>NUCLEOTIDE SEQUENCE</scope>
</reference>
<proteinExistence type="inferred from homology"/>
<dbReference type="AlphaFoldDB" id="T1BVP9"/>
<dbReference type="Pfam" id="PF20257">
    <property type="entry name" value="SAM_HAT_C"/>
    <property type="match status" value="1"/>
</dbReference>
<evidence type="ECO:0000256" key="2">
    <source>
        <dbReference type="ARBA" id="ARBA00024035"/>
    </source>
</evidence>
<dbReference type="InterPro" id="IPR046470">
    <property type="entry name" value="SAM_HAT_C"/>
</dbReference>
<evidence type="ECO:0000256" key="1">
    <source>
        <dbReference type="ARBA" id="ARBA00022691"/>
    </source>
</evidence>
<dbReference type="Gene3D" id="3.40.50.10790">
    <property type="entry name" value="S-adenosyl-l-methionine hydroxide adenosyltransferase, N-terminal"/>
    <property type="match status" value="1"/>
</dbReference>
<evidence type="ECO:0000259" key="3">
    <source>
        <dbReference type="Pfam" id="PF20257"/>
    </source>
</evidence>
<dbReference type="PANTHER" id="PTHR35092:SF1">
    <property type="entry name" value="CHLORINASE MJ1651"/>
    <property type="match status" value="1"/>
</dbReference>
<dbReference type="InterPro" id="IPR023228">
    <property type="entry name" value="SAM_OH_AdoTrfase_N_sf"/>
</dbReference>
<dbReference type="PANTHER" id="PTHR35092">
    <property type="entry name" value="CHLORINASE MJ1651"/>
    <property type="match status" value="1"/>
</dbReference>
<keyword evidence="1" id="KW-0949">S-adenosyl-L-methionine</keyword>
<dbReference type="InterPro" id="IPR002747">
    <property type="entry name" value="SAM_OH_AdoTrfase"/>
</dbReference>
<reference evidence="4" key="1">
    <citation type="submission" date="2013-08" db="EMBL/GenBank/DDBJ databases">
        <authorList>
            <person name="Mendez C."/>
            <person name="Richter M."/>
            <person name="Ferrer M."/>
            <person name="Sanchez J."/>
        </authorList>
    </citation>
    <scope>NUCLEOTIDE SEQUENCE</scope>
</reference>
<comment type="caution">
    <text evidence="4">The sequence shown here is derived from an EMBL/GenBank/DDBJ whole genome shotgun (WGS) entry which is preliminary data.</text>
</comment>